<accession>D3APF0</accession>
<evidence type="ECO:0000313" key="3">
    <source>
        <dbReference type="Proteomes" id="UP000004968"/>
    </source>
</evidence>
<feature type="transmembrane region" description="Helical" evidence="1">
    <location>
        <begin position="25"/>
        <end position="44"/>
    </location>
</feature>
<dbReference type="EMBL" id="ACIO01000576">
    <property type="protein sequence ID" value="EFC96311.1"/>
    <property type="molecule type" value="Genomic_DNA"/>
</dbReference>
<dbReference type="Proteomes" id="UP000004968">
    <property type="component" value="Unassembled WGS sequence"/>
</dbReference>
<comment type="caution">
    <text evidence="2">The sequence shown here is derived from an EMBL/GenBank/DDBJ whole genome shotgun (WGS) entry which is preliminary data.</text>
</comment>
<proteinExistence type="predicted"/>
<dbReference type="AlphaFoldDB" id="D3APF0"/>
<dbReference type="HOGENOM" id="CLU_3153680_0_0_9"/>
<organism evidence="2 3">
    <name type="scientific">Hungatella hathewayi DSM 13479</name>
    <dbReference type="NCBI Taxonomy" id="566550"/>
    <lineage>
        <taxon>Bacteria</taxon>
        <taxon>Bacillati</taxon>
        <taxon>Bacillota</taxon>
        <taxon>Clostridia</taxon>
        <taxon>Lachnospirales</taxon>
        <taxon>Lachnospiraceae</taxon>
        <taxon>Hungatella</taxon>
    </lineage>
</organism>
<protein>
    <submittedName>
        <fullName evidence="2">Uncharacterized protein</fullName>
    </submittedName>
</protein>
<keyword evidence="1" id="KW-1133">Transmembrane helix</keyword>
<keyword evidence="1" id="KW-0812">Transmembrane</keyword>
<sequence>MIYETIRKALSGLCRTAPFQMAAKYFFEMIPFSFILVLISKSIVQSPD</sequence>
<keyword evidence="1" id="KW-0472">Membrane</keyword>
<name>D3APF0_9FIRM</name>
<evidence type="ECO:0000256" key="1">
    <source>
        <dbReference type="SAM" id="Phobius"/>
    </source>
</evidence>
<evidence type="ECO:0000313" key="2">
    <source>
        <dbReference type="EMBL" id="EFC96311.1"/>
    </source>
</evidence>
<reference evidence="2 3" key="1">
    <citation type="submission" date="2010-01" db="EMBL/GenBank/DDBJ databases">
        <authorList>
            <person name="Weinstock G."/>
            <person name="Sodergren E."/>
            <person name="Clifton S."/>
            <person name="Fulton L."/>
            <person name="Fulton B."/>
            <person name="Courtney L."/>
            <person name="Fronick C."/>
            <person name="Harrison M."/>
            <person name="Strong C."/>
            <person name="Farmer C."/>
            <person name="Delahaunty K."/>
            <person name="Markovic C."/>
            <person name="Hall O."/>
            <person name="Minx P."/>
            <person name="Tomlinson C."/>
            <person name="Mitreva M."/>
            <person name="Nelson J."/>
            <person name="Hou S."/>
            <person name="Wollam A."/>
            <person name="Pepin K.H."/>
            <person name="Johnson M."/>
            <person name="Bhonagiri V."/>
            <person name="Nash W.E."/>
            <person name="Warren W."/>
            <person name="Chinwalla A."/>
            <person name="Mardis E.R."/>
            <person name="Wilson R.K."/>
        </authorList>
    </citation>
    <scope>NUCLEOTIDE SEQUENCE [LARGE SCALE GENOMIC DNA]</scope>
    <source>
        <strain evidence="2 3">DSM 13479</strain>
    </source>
</reference>
<gene>
    <name evidence="2" type="ORF">CLOSTHATH_05502</name>
</gene>